<feature type="domain" description="Fido" evidence="3">
    <location>
        <begin position="58"/>
        <end position="197"/>
    </location>
</feature>
<evidence type="ECO:0000256" key="2">
    <source>
        <dbReference type="SAM" id="MobiDB-lite"/>
    </source>
</evidence>
<dbReference type="AlphaFoldDB" id="A0A7W4ZB46"/>
<dbReference type="NCBIfam" id="TIGR02613">
    <property type="entry name" value="mob_myst_B"/>
    <property type="match status" value="1"/>
</dbReference>
<dbReference type="InterPro" id="IPR036597">
    <property type="entry name" value="Fido-like_dom_sf"/>
</dbReference>
<evidence type="ECO:0000313" key="5">
    <source>
        <dbReference type="Proteomes" id="UP000535937"/>
    </source>
</evidence>
<dbReference type="EMBL" id="JACHWZ010000033">
    <property type="protein sequence ID" value="MBB3063507.1"/>
    <property type="molecule type" value="Genomic_DNA"/>
</dbReference>
<reference evidence="4 5" key="1">
    <citation type="submission" date="2020-08" db="EMBL/GenBank/DDBJ databases">
        <title>Genomic Encyclopedia of Type Strains, Phase III (KMG-III): the genomes of soil and plant-associated and newly described type strains.</title>
        <authorList>
            <person name="Whitman W."/>
        </authorList>
    </citation>
    <scope>NUCLEOTIDE SEQUENCE [LARGE SCALE GENOMIC DNA]</scope>
    <source>
        <strain evidence="4 5">CECT 8799</strain>
    </source>
</reference>
<dbReference type="Gene3D" id="1.10.3290.10">
    <property type="entry name" value="Fido-like domain"/>
    <property type="match status" value="1"/>
</dbReference>
<dbReference type="InterPro" id="IPR040198">
    <property type="entry name" value="Fido_containing"/>
</dbReference>
<sequence length="197" mass="22238">MINDGLPVGATPLTPDDSKGLIPSGISTRGQLDQFESRNIQQALSWAFRGNRAPDKILTLDFCQSLHKRMFDKTWQWAGLFRRYEVNIGNTPPLQVSMSLRNLCDDAKVWVECDTYPREELCVRFHHRMVWIHPYPNGNGRHSRIMADILAKALGLPMFTWGSANLMWPGKSRIDYIAGLQAADAGDYGPLMAFAQS</sequence>
<evidence type="ECO:0000256" key="1">
    <source>
        <dbReference type="PIRSR" id="PIRSR640198-1"/>
    </source>
</evidence>
<evidence type="ECO:0000313" key="4">
    <source>
        <dbReference type="EMBL" id="MBB3063507.1"/>
    </source>
</evidence>
<comment type="caution">
    <text evidence="4">The sequence shown here is derived from an EMBL/GenBank/DDBJ whole genome shotgun (WGS) entry which is preliminary data.</text>
</comment>
<evidence type="ECO:0000259" key="3">
    <source>
        <dbReference type="PROSITE" id="PS51459"/>
    </source>
</evidence>
<gene>
    <name evidence="4" type="ORF">FHS09_004365</name>
</gene>
<dbReference type="RefSeq" id="WP_221192180.1">
    <property type="nucleotide sequence ID" value="NZ_JACHWZ010000033.1"/>
</dbReference>
<dbReference type="PANTHER" id="PTHR13504">
    <property type="entry name" value="FIDO DOMAIN-CONTAINING PROTEIN DDB_G0283145"/>
    <property type="match status" value="1"/>
</dbReference>
<dbReference type="PANTHER" id="PTHR13504:SF39">
    <property type="entry name" value="CELL FILAMENTATION PROTEIN"/>
    <property type="match status" value="1"/>
</dbReference>
<dbReference type="SUPFAM" id="SSF140931">
    <property type="entry name" value="Fic-like"/>
    <property type="match status" value="1"/>
</dbReference>
<feature type="region of interest" description="Disordered" evidence="2">
    <location>
        <begin position="1"/>
        <end position="22"/>
    </location>
</feature>
<dbReference type="Pfam" id="PF02661">
    <property type="entry name" value="Fic"/>
    <property type="match status" value="1"/>
</dbReference>
<proteinExistence type="predicted"/>
<feature type="active site" evidence="1">
    <location>
        <position position="133"/>
    </location>
</feature>
<organism evidence="4 5">
    <name type="scientific">Microbulbifer rhizosphaerae</name>
    <dbReference type="NCBI Taxonomy" id="1562603"/>
    <lineage>
        <taxon>Bacteria</taxon>
        <taxon>Pseudomonadati</taxon>
        <taxon>Pseudomonadota</taxon>
        <taxon>Gammaproteobacteria</taxon>
        <taxon>Cellvibrionales</taxon>
        <taxon>Microbulbiferaceae</taxon>
        <taxon>Microbulbifer</taxon>
    </lineage>
</organism>
<dbReference type="InterPro" id="IPR013436">
    <property type="entry name" value="Mobile_mystery_prot_B"/>
</dbReference>
<dbReference type="PROSITE" id="PS51459">
    <property type="entry name" value="FIDO"/>
    <property type="match status" value="1"/>
</dbReference>
<protein>
    <submittedName>
        <fullName evidence="4">Fic-DOC domain mobile mystery protein B</fullName>
    </submittedName>
</protein>
<keyword evidence="5" id="KW-1185">Reference proteome</keyword>
<dbReference type="InterPro" id="IPR003812">
    <property type="entry name" value="Fido"/>
</dbReference>
<dbReference type="Proteomes" id="UP000535937">
    <property type="component" value="Unassembled WGS sequence"/>
</dbReference>
<accession>A0A7W4ZB46</accession>
<name>A0A7W4ZB46_9GAMM</name>